<evidence type="ECO:0000256" key="1">
    <source>
        <dbReference type="SAM" id="Phobius"/>
    </source>
</evidence>
<accession>A0ABV5Z0W6</accession>
<reference evidence="2 3" key="1">
    <citation type="submission" date="2024-09" db="EMBL/GenBank/DDBJ databases">
        <authorList>
            <person name="Sun Q."/>
            <person name="Mori K."/>
        </authorList>
    </citation>
    <scope>NUCLEOTIDE SEQUENCE [LARGE SCALE GENOMIC DNA]</scope>
    <source>
        <strain evidence="2 3">TBRC 0563</strain>
    </source>
</reference>
<keyword evidence="3" id="KW-1185">Reference proteome</keyword>
<keyword evidence="1" id="KW-0812">Transmembrane</keyword>
<keyword evidence="1" id="KW-1133">Transmembrane helix</keyword>
<protein>
    <submittedName>
        <fullName evidence="2">MFS transporter</fullName>
    </submittedName>
</protein>
<gene>
    <name evidence="2" type="ORF">ACFFNX_49750</name>
</gene>
<feature type="transmembrane region" description="Helical" evidence="1">
    <location>
        <begin position="49"/>
        <end position="75"/>
    </location>
</feature>
<comment type="caution">
    <text evidence="2">The sequence shown here is derived from an EMBL/GenBank/DDBJ whole genome shotgun (WGS) entry which is preliminary data.</text>
</comment>
<dbReference type="EMBL" id="JBHLZP010000996">
    <property type="protein sequence ID" value="MFB9840262.1"/>
    <property type="molecule type" value="Genomic_DNA"/>
</dbReference>
<keyword evidence="1" id="KW-0472">Membrane</keyword>
<feature type="non-terminal residue" evidence="2">
    <location>
        <position position="1"/>
    </location>
</feature>
<proteinExistence type="predicted"/>
<dbReference type="InterPro" id="IPR036259">
    <property type="entry name" value="MFS_trans_sf"/>
</dbReference>
<dbReference type="PANTHER" id="PTHR23542">
    <property type="match status" value="1"/>
</dbReference>
<dbReference type="PANTHER" id="PTHR23542:SF1">
    <property type="entry name" value="MAJOR FACILITATOR SUPERFAMILY (MFS) PROFILE DOMAIN-CONTAINING PROTEIN"/>
    <property type="match status" value="1"/>
</dbReference>
<name>A0ABV5Z0W6_9ACTN</name>
<dbReference type="Proteomes" id="UP001589627">
    <property type="component" value="Unassembled WGS sequence"/>
</dbReference>
<dbReference type="Gene3D" id="1.20.1250.20">
    <property type="entry name" value="MFS general substrate transporter like domains"/>
    <property type="match status" value="1"/>
</dbReference>
<organism evidence="2 3">
    <name type="scientific">Actinoallomurus acaciae</name>
    <dbReference type="NCBI Taxonomy" id="502577"/>
    <lineage>
        <taxon>Bacteria</taxon>
        <taxon>Bacillati</taxon>
        <taxon>Actinomycetota</taxon>
        <taxon>Actinomycetes</taxon>
        <taxon>Streptosporangiales</taxon>
        <taxon>Thermomonosporaceae</taxon>
        <taxon>Actinoallomurus</taxon>
    </lineage>
</organism>
<dbReference type="SUPFAM" id="SSF103473">
    <property type="entry name" value="MFS general substrate transporter"/>
    <property type="match status" value="1"/>
</dbReference>
<sequence length="93" mass="9230">SPALATAYLIADESAAPGARTRAGAWVNTAVNGGSSGGTADAGLLLGRLPLAACFAAAALPVLAAAVTALILHVATRHGRSGAPRHRPEPLRR</sequence>
<evidence type="ECO:0000313" key="2">
    <source>
        <dbReference type="EMBL" id="MFB9840262.1"/>
    </source>
</evidence>
<evidence type="ECO:0000313" key="3">
    <source>
        <dbReference type="Proteomes" id="UP001589627"/>
    </source>
</evidence>